<evidence type="ECO:0000313" key="4">
    <source>
        <dbReference type="Proteomes" id="UP000319143"/>
    </source>
</evidence>
<organism evidence="3 4">
    <name type="scientific">Novipirellula artificiosorum</name>
    <dbReference type="NCBI Taxonomy" id="2528016"/>
    <lineage>
        <taxon>Bacteria</taxon>
        <taxon>Pseudomonadati</taxon>
        <taxon>Planctomycetota</taxon>
        <taxon>Planctomycetia</taxon>
        <taxon>Pirellulales</taxon>
        <taxon>Pirellulaceae</taxon>
        <taxon>Novipirellula</taxon>
    </lineage>
</organism>
<keyword evidence="2" id="KW-1133">Transmembrane helix</keyword>
<proteinExistence type="predicted"/>
<keyword evidence="4" id="KW-1185">Reference proteome</keyword>
<feature type="compositionally biased region" description="Low complexity" evidence="1">
    <location>
        <begin position="22"/>
        <end position="32"/>
    </location>
</feature>
<feature type="region of interest" description="Disordered" evidence="1">
    <location>
        <begin position="154"/>
        <end position="200"/>
    </location>
</feature>
<dbReference type="SUPFAM" id="SSF48239">
    <property type="entry name" value="Terpenoid cyclases/Protein prenyltransferases"/>
    <property type="match status" value="2"/>
</dbReference>
<feature type="compositionally biased region" description="Low complexity" evidence="1">
    <location>
        <begin position="42"/>
        <end position="53"/>
    </location>
</feature>
<evidence type="ECO:0000256" key="2">
    <source>
        <dbReference type="SAM" id="Phobius"/>
    </source>
</evidence>
<feature type="compositionally biased region" description="Polar residues" evidence="1">
    <location>
        <begin position="170"/>
        <end position="184"/>
    </location>
</feature>
<dbReference type="Gene3D" id="1.50.10.20">
    <property type="match status" value="2"/>
</dbReference>
<accession>A0A5C6DQS0</accession>
<gene>
    <name evidence="3" type="ORF">Poly41_20020</name>
</gene>
<comment type="caution">
    <text evidence="3">The sequence shown here is derived from an EMBL/GenBank/DDBJ whole genome shotgun (WGS) entry which is preliminary data.</text>
</comment>
<dbReference type="RefSeq" id="WP_146525856.1">
    <property type="nucleotide sequence ID" value="NZ_SJPV01000003.1"/>
</dbReference>
<keyword evidence="2" id="KW-0472">Membrane</keyword>
<name>A0A5C6DQS0_9BACT</name>
<evidence type="ECO:0000256" key="1">
    <source>
        <dbReference type="SAM" id="MobiDB-lite"/>
    </source>
</evidence>
<keyword evidence="2" id="KW-0812">Transmembrane</keyword>
<dbReference type="InterPro" id="IPR008930">
    <property type="entry name" value="Terpenoid_cyclase/PrenylTrfase"/>
</dbReference>
<dbReference type="AlphaFoldDB" id="A0A5C6DQS0"/>
<feature type="region of interest" description="Disordered" evidence="1">
    <location>
        <begin position="1"/>
        <end position="65"/>
    </location>
</feature>
<sequence>MASETEMTGTTDSKTAVSPWIAVADGSGSDASESSRRRRSEASVTESLPSESSPRPEKPVRSSRDRDSTLMAFLFSTIVHTGLLIMLALLTLRVASSRSLRIHATRAPAEPMVVLQQRPAELATDVSVALSLAERPENVVIAADKPTTVRSPLEHLSEAESAPDAEGLRSIQSTANSSRSASLQLPTGGGLGGRTPEGRERLGQRYGATAESEAAVEMALAWLANHQRRDGSWSFNLELDPCGGRCRNSREVGDTPAPATGATGLALLAFLGAGYTQDEGKYDTVVRDGLYYLRSAGAQSEAGLDWQQGSMYGHGIALLAVAEALSMSCREGREQGDSDLREITTLGSLFTTRAQHPRGSWGYAPGQPGDTTITTWQVLSLVAARRNKIQLPYETLPAAHRFALSMAPPGKMEFGYRKPTPEPTTTAIGLTLMLYLGHSPYEPAMEEALNKLAKRGPTVNNLYHNYYGTLALHHARHHLWDPWQTRLRDHLVRMQAVSGHERGSWHFEDKYGDVGGRVYSTAMAAMILEVYYRYMPLYGEIEDFPLR</sequence>
<dbReference type="EMBL" id="SJPV01000003">
    <property type="protein sequence ID" value="TWU39180.1"/>
    <property type="molecule type" value="Genomic_DNA"/>
</dbReference>
<dbReference type="Proteomes" id="UP000319143">
    <property type="component" value="Unassembled WGS sequence"/>
</dbReference>
<reference evidence="3 4" key="1">
    <citation type="submission" date="2019-02" db="EMBL/GenBank/DDBJ databases">
        <title>Deep-cultivation of Planctomycetes and their phenomic and genomic characterization uncovers novel biology.</title>
        <authorList>
            <person name="Wiegand S."/>
            <person name="Jogler M."/>
            <person name="Boedeker C."/>
            <person name="Pinto D."/>
            <person name="Vollmers J."/>
            <person name="Rivas-Marin E."/>
            <person name="Kohn T."/>
            <person name="Peeters S.H."/>
            <person name="Heuer A."/>
            <person name="Rast P."/>
            <person name="Oberbeckmann S."/>
            <person name="Bunk B."/>
            <person name="Jeske O."/>
            <person name="Meyerdierks A."/>
            <person name="Storesund J.E."/>
            <person name="Kallscheuer N."/>
            <person name="Luecker S."/>
            <person name="Lage O.M."/>
            <person name="Pohl T."/>
            <person name="Merkel B.J."/>
            <person name="Hornburger P."/>
            <person name="Mueller R.-W."/>
            <person name="Bruemmer F."/>
            <person name="Labrenz M."/>
            <person name="Spormann A.M."/>
            <person name="Op Den Camp H."/>
            <person name="Overmann J."/>
            <person name="Amann R."/>
            <person name="Jetten M.S.M."/>
            <person name="Mascher T."/>
            <person name="Medema M.H."/>
            <person name="Devos D.P."/>
            <person name="Kaster A.-K."/>
            <person name="Ovreas L."/>
            <person name="Rohde M."/>
            <person name="Galperin M.Y."/>
            <person name="Jogler C."/>
        </authorList>
    </citation>
    <scope>NUCLEOTIDE SEQUENCE [LARGE SCALE GENOMIC DNA]</scope>
    <source>
        <strain evidence="3 4">Poly41</strain>
    </source>
</reference>
<evidence type="ECO:0000313" key="3">
    <source>
        <dbReference type="EMBL" id="TWU39180.1"/>
    </source>
</evidence>
<feature type="compositionally biased region" description="Basic and acidic residues" evidence="1">
    <location>
        <begin position="54"/>
        <end position="65"/>
    </location>
</feature>
<evidence type="ECO:0008006" key="5">
    <source>
        <dbReference type="Google" id="ProtNLM"/>
    </source>
</evidence>
<feature type="transmembrane region" description="Helical" evidence="2">
    <location>
        <begin position="70"/>
        <end position="92"/>
    </location>
</feature>
<dbReference type="OrthoDB" id="238862at2"/>
<protein>
    <recommendedName>
        <fullName evidence="5">Squalene cyclase C-terminal domain-containing protein</fullName>
    </recommendedName>
</protein>
<feature type="compositionally biased region" description="Polar residues" evidence="1">
    <location>
        <begin position="1"/>
        <end position="16"/>
    </location>
</feature>